<feature type="transmembrane region" description="Helical" evidence="1">
    <location>
        <begin position="39"/>
        <end position="57"/>
    </location>
</feature>
<accession>A0A941AQ92</accession>
<feature type="transmembrane region" description="Helical" evidence="1">
    <location>
        <begin position="123"/>
        <end position="141"/>
    </location>
</feature>
<keyword evidence="1" id="KW-1133">Transmembrane helix</keyword>
<dbReference type="Gene3D" id="3.30.70.270">
    <property type="match status" value="1"/>
</dbReference>
<dbReference type="PROSITE" id="PS50887">
    <property type="entry name" value="GGDEF"/>
    <property type="match status" value="1"/>
</dbReference>
<comment type="caution">
    <text evidence="3">The sequence shown here is derived from an EMBL/GenBank/DDBJ whole genome shotgun (WGS) entry which is preliminary data.</text>
</comment>
<dbReference type="CDD" id="cd01949">
    <property type="entry name" value="GGDEF"/>
    <property type="match status" value="1"/>
</dbReference>
<gene>
    <name evidence="3" type="ORF">J7W16_07140</name>
</gene>
<dbReference type="GO" id="GO:0052621">
    <property type="term" value="F:diguanylate cyclase activity"/>
    <property type="evidence" value="ECO:0007669"/>
    <property type="project" value="TreeGrafter"/>
</dbReference>
<dbReference type="PANTHER" id="PTHR45138">
    <property type="entry name" value="REGULATORY COMPONENTS OF SENSORY TRANSDUCTION SYSTEM"/>
    <property type="match status" value="1"/>
</dbReference>
<proteinExistence type="predicted"/>
<keyword evidence="1" id="KW-0472">Membrane</keyword>
<dbReference type="InterPro" id="IPR000160">
    <property type="entry name" value="GGDEF_dom"/>
</dbReference>
<dbReference type="RefSeq" id="WP_210596581.1">
    <property type="nucleotide sequence ID" value="NZ_JAGKSQ010000002.1"/>
</dbReference>
<feature type="transmembrane region" description="Helical" evidence="1">
    <location>
        <begin position="69"/>
        <end position="87"/>
    </location>
</feature>
<feature type="transmembrane region" description="Helical" evidence="1">
    <location>
        <begin position="14"/>
        <end position="33"/>
    </location>
</feature>
<feature type="transmembrane region" description="Helical" evidence="1">
    <location>
        <begin position="99"/>
        <end position="116"/>
    </location>
</feature>
<dbReference type="InterPro" id="IPR029787">
    <property type="entry name" value="Nucleotide_cyclase"/>
</dbReference>
<evidence type="ECO:0000259" key="2">
    <source>
        <dbReference type="PROSITE" id="PS50887"/>
    </source>
</evidence>
<evidence type="ECO:0000313" key="4">
    <source>
        <dbReference type="Proteomes" id="UP000678228"/>
    </source>
</evidence>
<dbReference type="Pfam" id="PF00990">
    <property type="entry name" value="GGDEF"/>
    <property type="match status" value="1"/>
</dbReference>
<dbReference type="SMART" id="SM00267">
    <property type="entry name" value="GGDEF"/>
    <property type="match status" value="1"/>
</dbReference>
<name>A0A941AQ92_9BACI</name>
<dbReference type="FunFam" id="3.30.70.270:FF:000001">
    <property type="entry name" value="Diguanylate cyclase domain protein"/>
    <property type="match status" value="1"/>
</dbReference>
<feature type="domain" description="GGDEF" evidence="2">
    <location>
        <begin position="216"/>
        <end position="342"/>
    </location>
</feature>
<dbReference type="NCBIfam" id="TIGR00254">
    <property type="entry name" value="GGDEF"/>
    <property type="match status" value="1"/>
</dbReference>
<evidence type="ECO:0000313" key="3">
    <source>
        <dbReference type="EMBL" id="MBP3950908.1"/>
    </source>
</evidence>
<dbReference type="InterPro" id="IPR050469">
    <property type="entry name" value="Diguanylate_Cyclase"/>
</dbReference>
<dbReference type="PANTHER" id="PTHR45138:SF9">
    <property type="entry name" value="DIGUANYLATE CYCLASE DGCM-RELATED"/>
    <property type="match status" value="1"/>
</dbReference>
<dbReference type="SUPFAM" id="SSF55073">
    <property type="entry name" value="Nucleotide cyclase"/>
    <property type="match status" value="1"/>
</dbReference>
<sequence length="342" mass="39544">MINKADTFDNIKRTIYFFASIFILIYLTGNLFLVENNQHIDLIIILLITYFLISLLLLKSKRFIRYHELINIALTSTYLIGEFYRVIHVEFLQHQNELLGDFIIWMPVYTIYLFVVFGKKYGLLASSFVFFINLLVSLPFINELTGQQIDSVILYNMACLIYILVIYSSHIFVSKYAELQALEKYAYYDTLTEIANRRKSTQVFEQLIEDAQSTPNPFSIIFVDIDYFKLINDKYGHDTGDIILKEFSSLIQQQLSANEFVGRWGGEEFIIFTPTILQEAIYQAEQLRKTIEVNQFTNVPAVTASIGVASYANQDNVDSLFKRADSALYEAKKTGRNCVCSM</sequence>
<keyword evidence="1" id="KW-0812">Transmembrane</keyword>
<protein>
    <submittedName>
        <fullName evidence="3">GGDEF domain-containing protein</fullName>
    </submittedName>
</protein>
<dbReference type="InterPro" id="IPR043128">
    <property type="entry name" value="Rev_trsase/Diguanyl_cyclase"/>
</dbReference>
<keyword evidence="4" id="KW-1185">Reference proteome</keyword>
<feature type="transmembrane region" description="Helical" evidence="1">
    <location>
        <begin position="153"/>
        <end position="173"/>
    </location>
</feature>
<dbReference type="EMBL" id="JAGKSQ010000002">
    <property type="protein sequence ID" value="MBP3950908.1"/>
    <property type="molecule type" value="Genomic_DNA"/>
</dbReference>
<reference evidence="3" key="1">
    <citation type="submission" date="2021-03" db="EMBL/GenBank/DDBJ databases">
        <title>Bacillus suaedae sp. nov., isolated from Suaeda aralocaspica.</title>
        <authorList>
            <person name="Lei R.F.R."/>
        </authorList>
    </citation>
    <scope>NUCLEOTIDE SEQUENCE</scope>
    <source>
        <strain evidence="3">YZJH907-2</strain>
    </source>
</reference>
<evidence type="ECO:0000256" key="1">
    <source>
        <dbReference type="SAM" id="Phobius"/>
    </source>
</evidence>
<organism evidence="3 4">
    <name type="scientific">Halalkalibacter suaedae</name>
    <dbReference type="NCBI Taxonomy" id="2822140"/>
    <lineage>
        <taxon>Bacteria</taxon>
        <taxon>Bacillati</taxon>
        <taxon>Bacillota</taxon>
        <taxon>Bacilli</taxon>
        <taxon>Bacillales</taxon>
        <taxon>Bacillaceae</taxon>
        <taxon>Halalkalibacter</taxon>
    </lineage>
</organism>
<dbReference type="Proteomes" id="UP000678228">
    <property type="component" value="Unassembled WGS sequence"/>
</dbReference>
<dbReference type="AlphaFoldDB" id="A0A941AQ92"/>